<dbReference type="PANTHER" id="PTHR35368">
    <property type="entry name" value="HYDROPEROXIDE REDUCTASE"/>
    <property type="match status" value="1"/>
</dbReference>
<dbReference type="InParanoid" id="Q23F30"/>
<dbReference type="KEGG" id="tet:TTHERM_00640030"/>
<dbReference type="InterPro" id="IPR052924">
    <property type="entry name" value="OsmC/Ohr_hydroprdx_reductase"/>
</dbReference>
<dbReference type="Gene3D" id="3.30.300.20">
    <property type="match status" value="1"/>
</dbReference>
<dbReference type="OrthoDB" id="2019818at2759"/>
<dbReference type="PANTHER" id="PTHR35368:SF1">
    <property type="entry name" value="HYDROPEROXIDE REDUCTASE"/>
    <property type="match status" value="1"/>
</dbReference>
<organism evidence="1 2">
    <name type="scientific">Tetrahymena thermophila (strain SB210)</name>
    <dbReference type="NCBI Taxonomy" id="312017"/>
    <lineage>
        <taxon>Eukaryota</taxon>
        <taxon>Sar</taxon>
        <taxon>Alveolata</taxon>
        <taxon>Ciliophora</taxon>
        <taxon>Intramacronucleata</taxon>
        <taxon>Oligohymenophorea</taxon>
        <taxon>Hymenostomatida</taxon>
        <taxon>Tetrahymenina</taxon>
        <taxon>Tetrahymenidae</taxon>
        <taxon>Tetrahymena</taxon>
    </lineage>
</organism>
<name>Q23F30_TETTS</name>
<dbReference type="AlphaFoldDB" id="Q23F30"/>
<dbReference type="InterPro" id="IPR015946">
    <property type="entry name" value="KH_dom-like_a/b"/>
</dbReference>
<evidence type="ECO:0000313" key="1">
    <source>
        <dbReference type="EMBL" id="EAR95075.1"/>
    </source>
</evidence>
<protein>
    <submittedName>
        <fullName evidence="1">OsmC family protein</fullName>
    </submittedName>
</protein>
<dbReference type="HOGENOM" id="CLU_100275_2_1_1"/>
<dbReference type="Proteomes" id="UP000009168">
    <property type="component" value="Unassembled WGS sequence"/>
</dbReference>
<dbReference type="InterPro" id="IPR003718">
    <property type="entry name" value="OsmC/Ohr_fam"/>
</dbReference>
<dbReference type="Pfam" id="PF02566">
    <property type="entry name" value="OsmC"/>
    <property type="match status" value="1"/>
</dbReference>
<dbReference type="InterPro" id="IPR036102">
    <property type="entry name" value="OsmC/Ohrsf"/>
</dbReference>
<gene>
    <name evidence="1" type="ORF">TTHERM_00640030</name>
</gene>
<dbReference type="EMBL" id="GG662707">
    <property type="protein sequence ID" value="EAR95075.1"/>
    <property type="molecule type" value="Genomic_DNA"/>
</dbReference>
<dbReference type="GeneID" id="7831634"/>
<dbReference type="RefSeq" id="XP_001015320.1">
    <property type="nucleotide sequence ID" value="XM_001015320.1"/>
</dbReference>
<dbReference type="SUPFAM" id="SSF82784">
    <property type="entry name" value="OsmC-like"/>
    <property type="match status" value="1"/>
</dbReference>
<reference evidence="2" key="1">
    <citation type="journal article" date="2006" name="PLoS Biol.">
        <title>Macronuclear genome sequence of the ciliate Tetrahymena thermophila, a model eukaryote.</title>
        <authorList>
            <person name="Eisen J.A."/>
            <person name="Coyne R.S."/>
            <person name="Wu M."/>
            <person name="Wu D."/>
            <person name="Thiagarajan M."/>
            <person name="Wortman J.R."/>
            <person name="Badger J.H."/>
            <person name="Ren Q."/>
            <person name="Amedeo P."/>
            <person name="Jones K.M."/>
            <person name="Tallon L.J."/>
            <person name="Delcher A.L."/>
            <person name="Salzberg S.L."/>
            <person name="Silva J.C."/>
            <person name="Haas B.J."/>
            <person name="Majoros W.H."/>
            <person name="Farzad M."/>
            <person name="Carlton J.M."/>
            <person name="Smith R.K. Jr."/>
            <person name="Garg J."/>
            <person name="Pearlman R.E."/>
            <person name="Karrer K.M."/>
            <person name="Sun L."/>
            <person name="Manning G."/>
            <person name="Elde N.C."/>
            <person name="Turkewitz A.P."/>
            <person name="Asai D.J."/>
            <person name="Wilkes D.E."/>
            <person name="Wang Y."/>
            <person name="Cai H."/>
            <person name="Collins K."/>
            <person name="Stewart B.A."/>
            <person name="Lee S.R."/>
            <person name="Wilamowska K."/>
            <person name="Weinberg Z."/>
            <person name="Ruzzo W.L."/>
            <person name="Wloga D."/>
            <person name="Gaertig J."/>
            <person name="Frankel J."/>
            <person name="Tsao C.-C."/>
            <person name="Gorovsky M.A."/>
            <person name="Keeling P.J."/>
            <person name="Waller R.F."/>
            <person name="Patron N.J."/>
            <person name="Cherry J.M."/>
            <person name="Stover N.A."/>
            <person name="Krieger C.J."/>
            <person name="del Toro C."/>
            <person name="Ryder H.F."/>
            <person name="Williamson S.C."/>
            <person name="Barbeau R.A."/>
            <person name="Hamilton E.P."/>
            <person name="Orias E."/>
        </authorList>
    </citation>
    <scope>NUCLEOTIDE SEQUENCE [LARGE SCALE GENOMIC DNA]</scope>
    <source>
        <strain evidence="2">SB210</strain>
    </source>
</reference>
<sequence length="169" mass="18942">MKLFQKAINLSNKLHTQNIFKFGTGTGFTKQYSLTATGTGWNANITDNGNYKIQTDPKVNQPLYLFLSSLIACEQATGNFIAKQMGITIKNVHFDIKGERDERGFGHLPITEEPPVTSAFQKIYGTAIVETEASEEQIKQLSEILKIRCPVARMVVQSGCQLDIQWKKK</sequence>
<keyword evidence="2" id="KW-1185">Reference proteome</keyword>
<evidence type="ECO:0000313" key="2">
    <source>
        <dbReference type="Proteomes" id="UP000009168"/>
    </source>
</evidence>
<dbReference type="eggNOG" id="ENOG502SBG9">
    <property type="taxonomic scope" value="Eukaryota"/>
</dbReference>
<accession>Q23F30</accession>
<proteinExistence type="predicted"/>